<reference evidence="2 3" key="1">
    <citation type="submission" date="2016-02" db="EMBL/GenBank/DDBJ databases">
        <authorList>
            <person name="Wen L."/>
            <person name="He K."/>
            <person name="Yang H."/>
        </authorList>
    </citation>
    <scope>NUCLEOTIDE SEQUENCE [LARGE SCALE GENOMIC DNA]</scope>
    <source>
        <strain evidence="2">Trichococcus palustris</strain>
    </source>
</reference>
<dbReference type="Proteomes" id="UP000242754">
    <property type="component" value="Unassembled WGS sequence"/>
</dbReference>
<dbReference type="EMBL" id="FJNE01000007">
    <property type="protein sequence ID" value="CZQ98452.1"/>
    <property type="molecule type" value="Genomic_DNA"/>
</dbReference>
<evidence type="ECO:0000259" key="1">
    <source>
        <dbReference type="Pfam" id="PF01261"/>
    </source>
</evidence>
<dbReference type="STRING" id="140314.SAMN04488076_11050"/>
<gene>
    <name evidence="2" type="ORF">Tpal_2269</name>
</gene>
<proteinExistence type="predicted"/>
<dbReference type="AlphaFoldDB" id="A0A143YUE2"/>
<feature type="domain" description="Xylose isomerase-like TIM barrel" evidence="1">
    <location>
        <begin position="49"/>
        <end position="296"/>
    </location>
</feature>
<dbReference type="InterPro" id="IPR036237">
    <property type="entry name" value="Xyl_isomerase-like_sf"/>
</dbReference>
<evidence type="ECO:0000313" key="2">
    <source>
        <dbReference type="EMBL" id="CZQ98452.1"/>
    </source>
</evidence>
<accession>A0A143YUE2</accession>
<sequence>MIVFGGRACYYDVEEKNKEEQEMKLATRINSFLPKFNNDLEEVLKEFSRIGLTHVDLNYPEHVEDISAEKMKGFLEDNNLKANGVALRFRNEFINGELGNADKNISDNALQLCKDACDYCRAIDGEVVTIWLGYDGFDYSFQIDYEKVWNQVKNCMIEIADYAPDVKISIEYKPFQPRAYALIDSLGLAMSMMYEINRENIGITLDYCHMLMKHENPAYGASILGSRGKLFGIHLNDGYGLNDDGLMIGTTSLVKTIEFMYYTKLHNYDHAYFFDTFPVIEDPAEECERNMRMIKKIDSLIDRLGMDYIGEIISQNSAVKVSDLVLEILS</sequence>
<dbReference type="PANTHER" id="PTHR12110">
    <property type="entry name" value="HYDROXYPYRUVATE ISOMERASE"/>
    <property type="match status" value="1"/>
</dbReference>
<name>A0A143YUE2_9LACT</name>
<dbReference type="InterPro" id="IPR050312">
    <property type="entry name" value="IolE/XylAMocC-like"/>
</dbReference>
<dbReference type="Pfam" id="PF01261">
    <property type="entry name" value="AP_endonuc_2"/>
    <property type="match status" value="1"/>
</dbReference>
<organism evidence="2 3">
    <name type="scientific">Trichococcus palustris</name>
    <dbReference type="NCBI Taxonomy" id="140314"/>
    <lineage>
        <taxon>Bacteria</taxon>
        <taxon>Bacillati</taxon>
        <taxon>Bacillota</taxon>
        <taxon>Bacilli</taxon>
        <taxon>Lactobacillales</taxon>
        <taxon>Carnobacteriaceae</taxon>
        <taxon>Trichococcus</taxon>
    </lineage>
</organism>
<keyword evidence="3" id="KW-1185">Reference proteome</keyword>
<dbReference type="InterPro" id="IPR013022">
    <property type="entry name" value="Xyl_isomerase-like_TIM-brl"/>
</dbReference>
<dbReference type="Gene3D" id="3.20.20.150">
    <property type="entry name" value="Divalent-metal-dependent TIM barrel enzymes"/>
    <property type="match status" value="1"/>
</dbReference>
<evidence type="ECO:0000313" key="3">
    <source>
        <dbReference type="Proteomes" id="UP000242754"/>
    </source>
</evidence>
<dbReference type="SUPFAM" id="SSF51658">
    <property type="entry name" value="Xylose isomerase-like"/>
    <property type="match status" value="1"/>
</dbReference>
<protein>
    <recommendedName>
        <fullName evidence="1">Xylose isomerase-like TIM barrel domain-containing protein</fullName>
    </recommendedName>
</protein>